<dbReference type="PANTHER" id="PTHR43711">
    <property type="entry name" value="TWO-COMPONENT HISTIDINE KINASE"/>
    <property type="match status" value="1"/>
</dbReference>
<feature type="domain" description="Histidine kinase" evidence="9">
    <location>
        <begin position="107"/>
        <end position="321"/>
    </location>
</feature>
<dbReference type="Pfam" id="PF02518">
    <property type="entry name" value="HATPase_c"/>
    <property type="match status" value="1"/>
</dbReference>
<gene>
    <name evidence="10" type="ORF">E7102_02330</name>
</gene>
<evidence type="ECO:0000313" key="10">
    <source>
        <dbReference type="EMBL" id="MBE6265300.1"/>
    </source>
</evidence>
<dbReference type="SUPFAM" id="SSF55874">
    <property type="entry name" value="ATPase domain of HSP90 chaperone/DNA topoisomerase II/histidine kinase"/>
    <property type="match status" value="1"/>
</dbReference>
<keyword evidence="7" id="KW-1133">Transmembrane helix</keyword>
<keyword evidence="4" id="KW-0808">Transferase</keyword>
<dbReference type="InterPro" id="IPR003661">
    <property type="entry name" value="HisK_dim/P_dom"/>
</dbReference>
<keyword evidence="5 10" id="KW-0418">Kinase</keyword>
<accession>A0A928BSU8</accession>
<dbReference type="PRINTS" id="PR00344">
    <property type="entry name" value="BCTRLSENSOR"/>
</dbReference>
<dbReference type="InterPro" id="IPR004358">
    <property type="entry name" value="Sig_transdc_His_kin-like_C"/>
</dbReference>
<evidence type="ECO:0000259" key="9">
    <source>
        <dbReference type="PROSITE" id="PS50109"/>
    </source>
</evidence>
<dbReference type="GO" id="GO:0000155">
    <property type="term" value="F:phosphorelay sensor kinase activity"/>
    <property type="evidence" value="ECO:0007669"/>
    <property type="project" value="InterPro"/>
</dbReference>
<evidence type="ECO:0000256" key="1">
    <source>
        <dbReference type="ARBA" id="ARBA00000085"/>
    </source>
</evidence>
<feature type="transmembrane region" description="Helical" evidence="7">
    <location>
        <begin position="42"/>
        <end position="59"/>
    </location>
</feature>
<dbReference type="Pfam" id="PF00512">
    <property type="entry name" value="HisKA"/>
    <property type="match status" value="1"/>
</dbReference>
<evidence type="ECO:0000256" key="4">
    <source>
        <dbReference type="ARBA" id="ARBA00022679"/>
    </source>
</evidence>
<sequence>MKRTLLLLIAIISLSVTIAVSAPANAEQMEMLQRRSQFTNGGIAMVVCIGALLVFLVVNNRWQHRLEVKNLQLQRERNVVVAQNKQLAIERDRAEAALQAKTSFLRSMTHEIRTPLNAISGFTQVLTMTGVEIPETERIDFSQRIQENTRLLTNILDDLILISDTESGAALPDAELCVAASIITQARDAVEPIVAQGVELKCSCNIPETEMITTYPQMINLILVKLLDNAAKFTTQGSITISQNKENDKLHFAVADTGPGIPCDKRDYIFERFSKLDSFAQGAGLGLSIARMVAERLGGTLTLDESYSGGSKFDLIIPITTNA</sequence>
<dbReference type="PANTHER" id="PTHR43711:SF26">
    <property type="entry name" value="SENSOR HISTIDINE KINASE RCSC"/>
    <property type="match status" value="1"/>
</dbReference>
<evidence type="ECO:0000256" key="7">
    <source>
        <dbReference type="SAM" id="Phobius"/>
    </source>
</evidence>
<evidence type="ECO:0000256" key="2">
    <source>
        <dbReference type="ARBA" id="ARBA00012438"/>
    </source>
</evidence>
<dbReference type="SMART" id="SM00387">
    <property type="entry name" value="HATPase_c"/>
    <property type="match status" value="1"/>
</dbReference>
<evidence type="ECO:0000256" key="5">
    <source>
        <dbReference type="ARBA" id="ARBA00022777"/>
    </source>
</evidence>
<evidence type="ECO:0000256" key="3">
    <source>
        <dbReference type="ARBA" id="ARBA00022553"/>
    </source>
</evidence>
<keyword evidence="3" id="KW-0597">Phosphoprotein</keyword>
<evidence type="ECO:0000313" key="11">
    <source>
        <dbReference type="Proteomes" id="UP000763088"/>
    </source>
</evidence>
<proteinExistence type="predicted"/>
<evidence type="ECO:0000256" key="6">
    <source>
        <dbReference type="ARBA" id="ARBA00023012"/>
    </source>
</evidence>
<dbReference type="AlphaFoldDB" id="A0A928BSU8"/>
<evidence type="ECO:0000256" key="8">
    <source>
        <dbReference type="SAM" id="SignalP"/>
    </source>
</evidence>
<keyword evidence="7" id="KW-0812">Transmembrane</keyword>
<dbReference type="Gene3D" id="3.30.565.10">
    <property type="entry name" value="Histidine kinase-like ATPase, C-terminal domain"/>
    <property type="match status" value="1"/>
</dbReference>
<dbReference type="InterPro" id="IPR050736">
    <property type="entry name" value="Sensor_HK_Regulatory"/>
</dbReference>
<dbReference type="InterPro" id="IPR036097">
    <property type="entry name" value="HisK_dim/P_sf"/>
</dbReference>
<dbReference type="CDD" id="cd00082">
    <property type="entry name" value="HisKA"/>
    <property type="match status" value="1"/>
</dbReference>
<keyword evidence="6" id="KW-0902">Two-component regulatory system</keyword>
<dbReference type="InterPro" id="IPR005467">
    <property type="entry name" value="His_kinase_dom"/>
</dbReference>
<dbReference type="SUPFAM" id="SSF47384">
    <property type="entry name" value="Homodimeric domain of signal transducing histidine kinase"/>
    <property type="match status" value="1"/>
</dbReference>
<dbReference type="EMBL" id="SUYD01000002">
    <property type="protein sequence ID" value="MBE6265300.1"/>
    <property type="molecule type" value="Genomic_DNA"/>
</dbReference>
<dbReference type="InterPro" id="IPR036890">
    <property type="entry name" value="HATPase_C_sf"/>
</dbReference>
<feature type="signal peptide" evidence="8">
    <location>
        <begin position="1"/>
        <end position="26"/>
    </location>
</feature>
<reference evidence="10" key="1">
    <citation type="submission" date="2019-04" db="EMBL/GenBank/DDBJ databases">
        <title>Evolution of Biomass-Degrading Anaerobic Consortia Revealed by Metagenomics.</title>
        <authorList>
            <person name="Peng X."/>
        </authorList>
    </citation>
    <scope>NUCLEOTIDE SEQUENCE</scope>
    <source>
        <strain evidence="10">SIG141</strain>
    </source>
</reference>
<protein>
    <recommendedName>
        <fullName evidence="2">histidine kinase</fullName>
        <ecNumber evidence="2">2.7.13.3</ecNumber>
    </recommendedName>
</protein>
<dbReference type="InterPro" id="IPR003594">
    <property type="entry name" value="HATPase_dom"/>
</dbReference>
<dbReference type="Gene3D" id="1.10.287.130">
    <property type="match status" value="1"/>
</dbReference>
<dbReference type="PROSITE" id="PS50109">
    <property type="entry name" value="HIS_KIN"/>
    <property type="match status" value="1"/>
</dbReference>
<organism evidence="10 11">
    <name type="scientific">Xylanibacter ruminicola</name>
    <name type="common">Prevotella ruminicola</name>
    <dbReference type="NCBI Taxonomy" id="839"/>
    <lineage>
        <taxon>Bacteria</taxon>
        <taxon>Pseudomonadati</taxon>
        <taxon>Bacteroidota</taxon>
        <taxon>Bacteroidia</taxon>
        <taxon>Bacteroidales</taxon>
        <taxon>Prevotellaceae</taxon>
        <taxon>Xylanibacter</taxon>
    </lineage>
</organism>
<dbReference type="Proteomes" id="UP000763088">
    <property type="component" value="Unassembled WGS sequence"/>
</dbReference>
<keyword evidence="8" id="KW-0732">Signal</keyword>
<feature type="chain" id="PRO_5036953749" description="histidine kinase" evidence="8">
    <location>
        <begin position="27"/>
        <end position="323"/>
    </location>
</feature>
<keyword evidence="7" id="KW-0472">Membrane</keyword>
<name>A0A928BSU8_XYLRU</name>
<comment type="caution">
    <text evidence="10">The sequence shown here is derived from an EMBL/GenBank/DDBJ whole genome shotgun (WGS) entry which is preliminary data.</text>
</comment>
<dbReference type="SMART" id="SM00388">
    <property type="entry name" value="HisKA"/>
    <property type="match status" value="1"/>
</dbReference>
<comment type="catalytic activity">
    <reaction evidence="1">
        <text>ATP + protein L-histidine = ADP + protein N-phospho-L-histidine.</text>
        <dbReference type="EC" id="2.7.13.3"/>
    </reaction>
</comment>
<dbReference type="EC" id="2.7.13.3" evidence="2"/>